<evidence type="ECO:0000256" key="1">
    <source>
        <dbReference type="ARBA" id="ARBA00001595"/>
    </source>
</evidence>
<protein>
    <recommendedName>
        <fullName evidence="6">Alpha-amylase</fullName>
        <ecNumber evidence="6">3.2.1.1</ecNumber>
    </recommendedName>
</protein>
<comment type="catalytic activity">
    <reaction evidence="6">
        <text>Endohydrolysis of (1-&gt;4)-alpha-D-glucosidic linkages in polysaccharides containing three or more (1-&gt;4)-alpha-linked D-glucose units.</text>
        <dbReference type="EC" id="3.2.1.1"/>
    </reaction>
</comment>
<dbReference type="InterPro" id="IPR012810">
    <property type="entry name" value="TreS/a-amylase_N"/>
</dbReference>
<dbReference type="GO" id="GO:0047471">
    <property type="term" value="F:maltose alpha-D-glucosyltransferase activity"/>
    <property type="evidence" value="ECO:0007669"/>
    <property type="project" value="UniProtKB-EC"/>
</dbReference>
<evidence type="ECO:0000256" key="2">
    <source>
        <dbReference type="ARBA" id="ARBA00005496"/>
    </source>
</evidence>
<gene>
    <name evidence="8" type="ORF">SE18_06535</name>
</gene>
<dbReference type="PATRIC" id="fig|70996.4.peg.4659"/>
<dbReference type="STRING" id="70996.SE18_06535"/>
<dbReference type="NCBIfam" id="TIGR02456">
    <property type="entry name" value="treS_nterm"/>
    <property type="match status" value="1"/>
</dbReference>
<accession>A0A0P6YAJ9</accession>
<dbReference type="CDD" id="cd11334">
    <property type="entry name" value="AmyAc_TreS"/>
    <property type="match status" value="1"/>
</dbReference>
<dbReference type="FunFam" id="3.20.20.80:FF:000055">
    <property type="entry name" value="Trehalose synthase"/>
    <property type="match status" value="1"/>
</dbReference>
<keyword evidence="6" id="KW-0119">Carbohydrate metabolism</keyword>
<evidence type="ECO:0000259" key="7">
    <source>
        <dbReference type="SMART" id="SM00642"/>
    </source>
</evidence>
<feature type="domain" description="Glycosyl hydrolase family 13 catalytic" evidence="7">
    <location>
        <begin position="13"/>
        <end position="410"/>
    </location>
</feature>
<sequence>MQNDWYKDAIFYELHVRAFQDSNGDGNGDFRGLISRLDYLQSLGVDCLWLLPFYPSPGKDDGYDVADYCNVHPSYGTMEDVVTFFEAAHSRGLRVMIDLVVNHTSDQHPWFQAARQPDSPYRDYYVWSDNNQLYRDARIIFTDTERSNWAWDDLSESYYWHRFFSHQPDLNYENPAVLEEMFNIMRFWLDRGVDGFRVDAVPYLIERDGTNCENLPETHTILRKMREFVDEHYPHCVLLAEANQWPDDVRHYFGDDDEFHMAFNFPVMPRMFMALRKEDSTPIIDIVRQTPKIPDNCQWATFLRNHDELTLEMVTDEERDYMYREYAADPRMKINIGIRRRLAPLMDNARRRMELMNSMLLSLPGSPIIYYGDEIGMGDNIYLGDRNGVRTPMQWNGDRNAGFSSADFARLYSPVIIDPVYGYQAINVEAQERVQSSLLNWMKRLIRVRKRYSVFGRGDIRILETQNRKVLAYLRSHSDQIVLIVNNLSRFIQPVELDLAEFAGMRLVELIGETPFPAVAETPYFLSLAPHGFMWFRLEGARLALDDA</sequence>
<evidence type="ECO:0000256" key="4">
    <source>
        <dbReference type="ARBA" id="ARBA00022837"/>
    </source>
</evidence>
<name>A0A0P6YAJ9_9CHLR</name>
<evidence type="ECO:0000256" key="3">
    <source>
        <dbReference type="ARBA" id="ARBA00022723"/>
    </source>
</evidence>
<evidence type="ECO:0000313" key="8">
    <source>
        <dbReference type="EMBL" id="KPL90280.1"/>
    </source>
</evidence>
<comment type="similarity">
    <text evidence="2">Belongs to the glycosyl hydrolase 13 family. TreS subfamily.</text>
</comment>
<dbReference type="GO" id="GO:0004556">
    <property type="term" value="F:alpha-amylase activity"/>
    <property type="evidence" value="ECO:0007669"/>
    <property type="project" value="UniProtKB-UniRule"/>
</dbReference>
<evidence type="ECO:0000256" key="6">
    <source>
        <dbReference type="RuleBase" id="RU361134"/>
    </source>
</evidence>
<dbReference type="Proteomes" id="UP000050277">
    <property type="component" value="Unassembled WGS sequence"/>
</dbReference>
<dbReference type="InterPro" id="IPR006046">
    <property type="entry name" value="Alpha_amylase"/>
</dbReference>
<keyword evidence="5" id="KW-0413">Isomerase</keyword>
<dbReference type="InterPro" id="IPR045857">
    <property type="entry name" value="O16G_dom_2"/>
</dbReference>
<comment type="caution">
    <text evidence="8">The sequence shown here is derived from an EMBL/GenBank/DDBJ whole genome shotgun (WGS) entry which is preliminary data.</text>
</comment>
<evidence type="ECO:0000313" key="9">
    <source>
        <dbReference type="Proteomes" id="UP000050277"/>
    </source>
</evidence>
<dbReference type="OrthoDB" id="9805159at2"/>
<dbReference type="InterPro" id="IPR017853">
    <property type="entry name" value="GH"/>
</dbReference>
<keyword evidence="9" id="KW-1185">Reference proteome</keyword>
<keyword evidence="3" id="KW-0479">Metal-binding</keyword>
<organism evidence="8 9">
    <name type="scientific">Herpetosiphon geysericola</name>
    <dbReference type="NCBI Taxonomy" id="70996"/>
    <lineage>
        <taxon>Bacteria</taxon>
        <taxon>Bacillati</taxon>
        <taxon>Chloroflexota</taxon>
        <taxon>Chloroflexia</taxon>
        <taxon>Herpetosiphonales</taxon>
        <taxon>Herpetosiphonaceae</taxon>
        <taxon>Herpetosiphon</taxon>
    </lineage>
</organism>
<dbReference type="PANTHER" id="PTHR10357:SF219">
    <property type="entry name" value="MALTOSE ALPHA-D-GLUCOSYLTRANSFERASE"/>
    <property type="match status" value="1"/>
</dbReference>
<keyword evidence="4" id="KW-0106">Calcium</keyword>
<dbReference type="GO" id="GO:0046872">
    <property type="term" value="F:metal ion binding"/>
    <property type="evidence" value="ECO:0007669"/>
    <property type="project" value="UniProtKB-KW"/>
</dbReference>
<dbReference type="SMART" id="SM00642">
    <property type="entry name" value="Aamy"/>
    <property type="match status" value="1"/>
</dbReference>
<proteinExistence type="inferred from homology"/>
<dbReference type="SUPFAM" id="SSF51445">
    <property type="entry name" value="(Trans)glycosidases"/>
    <property type="match status" value="1"/>
</dbReference>
<dbReference type="GO" id="GO:0005975">
    <property type="term" value="P:carbohydrate metabolic process"/>
    <property type="evidence" value="ECO:0007669"/>
    <property type="project" value="InterPro"/>
</dbReference>
<dbReference type="InterPro" id="IPR032091">
    <property type="entry name" value="Malt_amylase-like_C"/>
</dbReference>
<dbReference type="AlphaFoldDB" id="A0A0P6YAJ9"/>
<dbReference type="Pfam" id="PF00128">
    <property type="entry name" value="Alpha-amylase"/>
    <property type="match status" value="2"/>
</dbReference>
<dbReference type="PRINTS" id="PR00110">
    <property type="entry name" value="ALPHAAMYLASE"/>
</dbReference>
<reference evidence="8 9" key="1">
    <citation type="submission" date="2015-07" db="EMBL/GenBank/DDBJ databases">
        <title>Whole genome sequence of Herpetosiphon geysericola DSM 7119.</title>
        <authorList>
            <person name="Hemp J."/>
            <person name="Ward L.M."/>
            <person name="Pace L.A."/>
            <person name="Fischer W.W."/>
        </authorList>
    </citation>
    <scope>NUCLEOTIDE SEQUENCE [LARGE SCALE GENOMIC DNA]</scope>
    <source>
        <strain evidence="8 9">DSM 7119</strain>
    </source>
</reference>
<dbReference type="EC" id="3.2.1.1" evidence="6"/>
<comment type="catalytic activity">
    <reaction evidence="1">
        <text>D-maltose = alpha,alpha-trehalose</text>
        <dbReference type="Rhea" id="RHEA:15145"/>
        <dbReference type="ChEBI" id="CHEBI:16551"/>
        <dbReference type="ChEBI" id="CHEBI:17306"/>
        <dbReference type="EC" id="5.4.99.16"/>
    </reaction>
</comment>
<dbReference type="InterPro" id="IPR006047">
    <property type="entry name" value="GH13_cat_dom"/>
</dbReference>
<dbReference type="InterPro" id="IPR013780">
    <property type="entry name" value="Glyco_hydro_b"/>
</dbReference>
<dbReference type="SUPFAM" id="SSF51011">
    <property type="entry name" value="Glycosyl hydrolase domain"/>
    <property type="match status" value="1"/>
</dbReference>
<dbReference type="RefSeq" id="WP_054533629.1">
    <property type="nucleotide sequence ID" value="NZ_LGKP01000012.1"/>
</dbReference>
<dbReference type="Pfam" id="PF16657">
    <property type="entry name" value="Malt_amylase_C"/>
    <property type="match status" value="1"/>
</dbReference>
<evidence type="ECO:0000256" key="5">
    <source>
        <dbReference type="ARBA" id="ARBA00023235"/>
    </source>
</evidence>
<dbReference type="Gene3D" id="3.20.20.80">
    <property type="entry name" value="Glycosidases"/>
    <property type="match status" value="1"/>
</dbReference>
<keyword evidence="6" id="KW-0326">Glycosidase</keyword>
<dbReference type="EMBL" id="LGKP01000012">
    <property type="protein sequence ID" value="KPL90280.1"/>
    <property type="molecule type" value="Genomic_DNA"/>
</dbReference>
<keyword evidence="6" id="KW-0378">Hydrolase</keyword>
<dbReference type="Gene3D" id="2.60.40.1180">
    <property type="entry name" value="Golgi alpha-mannosidase II"/>
    <property type="match status" value="1"/>
</dbReference>
<dbReference type="PANTHER" id="PTHR10357">
    <property type="entry name" value="ALPHA-AMYLASE FAMILY MEMBER"/>
    <property type="match status" value="1"/>
</dbReference>
<dbReference type="Gene3D" id="3.90.400.10">
    <property type="entry name" value="Oligo-1,6-glucosidase, Domain 2"/>
    <property type="match status" value="1"/>
</dbReference>